<dbReference type="Pfam" id="PF03466">
    <property type="entry name" value="LysR_substrate"/>
    <property type="match status" value="1"/>
</dbReference>
<gene>
    <name evidence="6" type="ORF">DI563_20990</name>
</gene>
<dbReference type="SUPFAM" id="SSF53850">
    <property type="entry name" value="Periplasmic binding protein-like II"/>
    <property type="match status" value="1"/>
</dbReference>
<comment type="similarity">
    <text evidence="1">Belongs to the LysR transcriptional regulatory family.</text>
</comment>
<keyword evidence="3" id="KW-0238">DNA-binding</keyword>
<reference evidence="6 7" key="1">
    <citation type="submission" date="2017-08" db="EMBL/GenBank/DDBJ databases">
        <title>Infants hospitalized years apart are colonized by the same room-sourced microbial strains.</title>
        <authorList>
            <person name="Brooks B."/>
            <person name="Olm M.R."/>
            <person name="Firek B.A."/>
            <person name="Baker R."/>
            <person name="Thomas B.C."/>
            <person name="Morowitz M.J."/>
            <person name="Banfield J.F."/>
        </authorList>
    </citation>
    <scope>NUCLEOTIDE SEQUENCE [LARGE SCALE GENOMIC DNA]</scope>
    <source>
        <strain evidence="6">S2_005_003_R2_41</strain>
    </source>
</reference>
<evidence type="ECO:0000313" key="6">
    <source>
        <dbReference type="EMBL" id="PZQ67924.1"/>
    </source>
</evidence>
<dbReference type="Gene3D" id="1.10.10.10">
    <property type="entry name" value="Winged helix-like DNA-binding domain superfamily/Winged helix DNA-binding domain"/>
    <property type="match status" value="1"/>
</dbReference>
<dbReference type="Proteomes" id="UP000249135">
    <property type="component" value="Unassembled WGS sequence"/>
</dbReference>
<evidence type="ECO:0000256" key="2">
    <source>
        <dbReference type="ARBA" id="ARBA00023015"/>
    </source>
</evidence>
<dbReference type="PANTHER" id="PTHR30419:SF8">
    <property type="entry name" value="NITROGEN ASSIMILATION TRANSCRIPTIONAL ACTIVATOR-RELATED"/>
    <property type="match status" value="1"/>
</dbReference>
<dbReference type="CDD" id="cd05466">
    <property type="entry name" value="PBP2_LTTR_substrate"/>
    <property type="match status" value="1"/>
</dbReference>
<dbReference type="InterPro" id="IPR000847">
    <property type="entry name" value="LysR_HTH_N"/>
</dbReference>
<dbReference type="Gene3D" id="3.40.190.290">
    <property type="match status" value="1"/>
</dbReference>
<keyword evidence="2" id="KW-0805">Transcription regulation</keyword>
<dbReference type="InterPro" id="IPR036390">
    <property type="entry name" value="WH_DNA-bd_sf"/>
</dbReference>
<dbReference type="Pfam" id="PF00126">
    <property type="entry name" value="HTH_1"/>
    <property type="match status" value="1"/>
</dbReference>
<dbReference type="EMBL" id="QFPP01000337">
    <property type="protein sequence ID" value="PZQ67924.1"/>
    <property type="molecule type" value="Genomic_DNA"/>
</dbReference>
<dbReference type="InterPro" id="IPR005119">
    <property type="entry name" value="LysR_subst-bd"/>
</dbReference>
<dbReference type="InterPro" id="IPR050950">
    <property type="entry name" value="HTH-type_LysR_regulators"/>
</dbReference>
<feature type="domain" description="HTH lysR-type" evidence="5">
    <location>
        <begin position="1"/>
        <end position="63"/>
    </location>
</feature>
<protein>
    <recommendedName>
        <fullName evidence="5">HTH lysR-type domain-containing protein</fullName>
    </recommendedName>
</protein>
<sequence>MKLVSTTALRYFAEVARTGSIRAASENLFVAASAVGRQLVMLEDSLGAPLLERRQGRGKVRLTAAGELLMRYYKNISNETRRVHAELEALQGLRRGHVHFGMPESFTRDLMPGFFSRFSKDYPGISFSVHVAGSPRLTQMLLEDELDACFTFGDVPQTDVRTVYSRLMPLFVLVPSGHPLEGRKSLRLSDCAEYGLSLLDSSLWAKLQTDEMLSKANIRPRVALETNSYELMRNVAAEGMCLTFTTTPIEDPQARPRAGSYVPLKDPRARPQRLALSVHQGRNLPLPVETFLAELLLVLEDAEARAQAAPAAR</sequence>
<accession>A0A2W5PSP3</accession>
<dbReference type="SUPFAM" id="SSF46785">
    <property type="entry name" value="Winged helix' DNA-binding domain"/>
    <property type="match status" value="1"/>
</dbReference>
<dbReference type="AlphaFoldDB" id="A0A2W5PSP3"/>
<evidence type="ECO:0000313" key="7">
    <source>
        <dbReference type="Proteomes" id="UP000249135"/>
    </source>
</evidence>
<evidence type="ECO:0000256" key="3">
    <source>
        <dbReference type="ARBA" id="ARBA00023125"/>
    </source>
</evidence>
<proteinExistence type="inferred from homology"/>
<name>A0A2W5PSP3_VARPD</name>
<comment type="caution">
    <text evidence="6">The sequence shown here is derived from an EMBL/GenBank/DDBJ whole genome shotgun (WGS) entry which is preliminary data.</text>
</comment>
<evidence type="ECO:0000256" key="4">
    <source>
        <dbReference type="ARBA" id="ARBA00023163"/>
    </source>
</evidence>
<dbReference type="GO" id="GO:0005829">
    <property type="term" value="C:cytosol"/>
    <property type="evidence" value="ECO:0007669"/>
    <property type="project" value="TreeGrafter"/>
</dbReference>
<dbReference type="PANTHER" id="PTHR30419">
    <property type="entry name" value="HTH-TYPE TRANSCRIPTIONAL REGULATOR YBHD"/>
    <property type="match status" value="1"/>
</dbReference>
<evidence type="ECO:0000256" key="1">
    <source>
        <dbReference type="ARBA" id="ARBA00009437"/>
    </source>
</evidence>
<dbReference type="GO" id="GO:0003700">
    <property type="term" value="F:DNA-binding transcription factor activity"/>
    <property type="evidence" value="ECO:0007669"/>
    <property type="project" value="InterPro"/>
</dbReference>
<evidence type="ECO:0000259" key="5">
    <source>
        <dbReference type="PROSITE" id="PS50931"/>
    </source>
</evidence>
<dbReference type="InterPro" id="IPR036388">
    <property type="entry name" value="WH-like_DNA-bd_sf"/>
</dbReference>
<organism evidence="6 7">
    <name type="scientific">Variovorax paradoxus</name>
    <dbReference type="NCBI Taxonomy" id="34073"/>
    <lineage>
        <taxon>Bacteria</taxon>
        <taxon>Pseudomonadati</taxon>
        <taxon>Pseudomonadota</taxon>
        <taxon>Betaproteobacteria</taxon>
        <taxon>Burkholderiales</taxon>
        <taxon>Comamonadaceae</taxon>
        <taxon>Variovorax</taxon>
    </lineage>
</organism>
<keyword evidence="4" id="KW-0804">Transcription</keyword>
<dbReference type="PROSITE" id="PS50931">
    <property type="entry name" value="HTH_LYSR"/>
    <property type="match status" value="1"/>
</dbReference>
<dbReference type="GO" id="GO:0003677">
    <property type="term" value="F:DNA binding"/>
    <property type="evidence" value="ECO:0007669"/>
    <property type="project" value="UniProtKB-KW"/>
</dbReference>